<feature type="chain" id="PRO_5045032010" evidence="1">
    <location>
        <begin position="29"/>
        <end position="106"/>
    </location>
</feature>
<evidence type="ECO:0000313" key="3">
    <source>
        <dbReference type="EMBL" id="MBA8930492.1"/>
    </source>
</evidence>
<protein>
    <submittedName>
        <fullName evidence="3">Uncharacterized protein</fullName>
    </submittedName>
</protein>
<evidence type="ECO:0000313" key="4">
    <source>
        <dbReference type="Proteomes" id="UP000517916"/>
    </source>
</evidence>
<evidence type="ECO:0000313" key="2">
    <source>
        <dbReference type="EMBL" id="MBA8924806.1"/>
    </source>
</evidence>
<name>A0ABR6BU88_9PSEU</name>
<dbReference type="Proteomes" id="UP000517916">
    <property type="component" value="Unassembled WGS sequence"/>
</dbReference>
<dbReference type="EMBL" id="JACJID010000001">
    <property type="protein sequence ID" value="MBA8924806.1"/>
    <property type="molecule type" value="Genomic_DNA"/>
</dbReference>
<keyword evidence="4" id="KW-1185">Reference proteome</keyword>
<feature type="signal peptide" evidence="1">
    <location>
        <begin position="1"/>
        <end position="28"/>
    </location>
</feature>
<dbReference type="EMBL" id="JACJID010000007">
    <property type="protein sequence ID" value="MBA8930492.1"/>
    <property type="molecule type" value="Genomic_DNA"/>
</dbReference>
<comment type="caution">
    <text evidence="3">The sequence shown here is derived from an EMBL/GenBank/DDBJ whole genome shotgun (WGS) entry which is preliminary data.</text>
</comment>
<organism evidence="3 4">
    <name type="scientific">Kutzneria viridogrisea</name>
    <dbReference type="NCBI Taxonomy" id="47990"/>
    <lineage>
        <taxon>Bacteria</taxon>
        <taxon>Bacillati</taxon>
        <taxon>Actinomycetota</taxon>
        <taxon>Actinomycetes</taxon>
        <taxon>Pseudonocardiales</taxon>
        <taxon>Pseudonocardiaceae</taxon>
        <taxon>Kutzneria</taxon>
    </lineage>
</organism>
<reference evidence="3 4" key="1">
    <citation type="submission" date="2020-08" db="EMBL/GenBank/DDBJ databases">
        <title>Genomic Encyclopedia of Archaeal and Bacterial Type Strains, Phase II (KMG-II): from individual species to whole genera.</title>
        <authorList>
            <person name="Goeker M."/>
        </authorList>
    </citation>
    <scope>NUCLEOTIDE SEQUENCE [LARGE SCALE GENOMIC DNA]</scope>
    <source>
        <strain evidence="3 4">DSM 43850</strain>
    </source>
</reference>
<dbReference type="RefSeq" id="WP_025357639.1">
    <property type="nucleotide sequence ID" value="NZ_BAAABQ010000001.1"/>
</dbReference>
<keyword evidence="1" id="KW-0732">Signal</keyword>
<sequence>MRKAALLAIGALGLGTAAVIATAAPASAATIIGGIDVARQCQVQERRPLEVRLLDSGNPYSWRCYSPYTGNYYSVNMNAACVNQYGSGAFPVVLDPHNAYSWRCAR</sequence>
<proteinExistence type="predicted"/>
<evidence type="ECO:0000256" key="1">
    <source>
        <dbReference type="SAM" id="SignalP"/>
    </source>
</evidence>
<gene>
    <name evidence="2" type="ORF">BC739_002003</name>
    <name evidence="3" type="ORF">BC739_007739</name>
</gene>
<accession>A0ABR6BU88</accession>